<dbReference type="AlphaFoldDB" id="A0A6H2C5M3"/>
<evidence type="ECO:0000313" key="2">
    <source>
        <dbReference type="EMBL" id="QJB46743.1"/>
    </source>
</evidence>
<dbReference type="PANTHER" id="PTHR22916:SF3">
    <property type="entry name" value="UDP-GLCNAC:BETAGAL BETA-1,3-N-ACETYLGLUCOSAMINYLTRANSFERASE-LIKE PROTEIN 1"/>
    <property type="match status" value="1"/>
</dbReference>
<keyword evidence="2" id="KW-0808">Transferase</keyword>
<evidence type="ECO:0000259" key="1">
    <source>
        <dbReference type="Pfam" id="PF00535"/>
    </source>
</evidence>
<dbReference type="Gene3D" id="3.90.550.10">
    <property type="entry name" value="Spore Coat Polysaccharide Biosynthesis Protein SpsA, Chain A"/>
    <property type="match status" value="1"/>
</dbReference>
<dbReference type="KEGG" id="dfs:HGD76_23735"/>
<accession>A0A6H2C5M3</accession>
<dbReference type="Pfam" id="PF00535">
    <property type="entry name" value="Glycos_transf_2"/>
    <property type="match status" value="1"/>
</dbReference>
<dbReference type="GO" id="GO:0016758">
    <property type="term" value="F:hexosyltransferase activity"/>
    <property type="evidence" value="ECO:0007669"/>
    <property type="project" value="UniProtKB-ARBA"/>
</dbReference>
<name>A0A6H2C5M3_DOLFA</name>
<dbReference type="EMBL" id="CP051206">
    <property type="protein sequence ID" value="QJB46743.1"/>
    <property type="molecule type" value="Genomic_DNA"/>
</dbReference>
<protein>
    <submittedName>
        <fullName evidence="2">Glycosyltransferase</fullName>
    </submittedName>
</protein>
<sequence>MDVPLLSVCSTTYNHVNFIKQAIDGFLVQKVDFAWEIIIADDFSTDGTREILLEYKNKYPDLIKLILQEKNVGAAQNCIDLITTPKSKYIALCDGDDYWTDPLKLQKQVDFLEANPDFAICFHNAAVINEDYPEKNRLNSDDLTPEVSTLDNLLEGSNYIATASVVIKTNLIQNLPDWFASLPFGDYGLYLIAAQHGKIRYLNEVMSVYRIHKGGVYGNLGNAPKGVTRIYQRHYEFWKIINKSATISQSRLRRATLKSIKNVVYSAANSKQIRVFLIYHYLLLIHSHGEDYRQVPKKILRLCRSAIRELRDHLVHI</sequence>
<dbReference type="PANTHER" id="PTHR22916">
    <property type="entry name" value="GLYCOSYLTRANSFERASE"/>
    <property type="match status" value="1"/>
</dbReference>
<evidence type="ECO:0000313" key="3">
    <source>
        <dbReference type="Proteomes" id="UP000502433"/>
    </source>
</evidence>
<organism evidence="2 3">
    <name type="scientific">Dolichospermum flos-aquae CCAP 1403/13F</name>
    <dbReference type="NCBI Taxonomy" id="315271"/>
    <lineage>
        <taxon>Bacteria</taxon>
        <taxon>Bacillati</taxon>
        <taxon>Cyanobacteriota</taxon>
        <taxon>Cyanophyceae</taxon>
        <taxon>Nostocales</taxon>
        <taxon>Aphanizomenonaceae</taxon>
        <taxon>Dolichospermum</taxon>
    </lineage>
</organism>
<dbReference type="InterPro" id="IPR029044">
    <property type="entry name" value="Nucleotide-diphossugar_trans"/>
</dbReference>
<reference evidence="2 3" key="1">
    <citation type="submission" date="2020-04" db="EMBL/GenBank/DDBJ databases">
        <title>Genome-Wide Identification of 5-Methylcytosine Sites in Bacterial Genomes By High-Throughput Sequencing of MspJI Restriction Fragments.</title>
        <authorList>
            <person name="Wu V."/>
        </authorList>
    </citation>
    <scope>NUCLEOTIDE SEQUENCE [LARGE SCALE GENOMIC DNA]</scope>
    <source>
        <strain evidence="2 3">CCAP 1403/13f</strain>
    </source>
</reference>
<dbReference type="RefSeq" id="WP_168697218.1">
    <property type="nucleotide sequence ID" value="NZ_CP051206.1"/>
</dbReference>
<reference evidence="2 3" key="2">
    <citation type="submission" date="2020-04" db="EMBL/GenBank/DDBJ databases">
        <authorList>
            <person name="Fomenkov A."/>
            <person name="Anton B.P."/>
            <person name="Roberts R.J."/>
        </authorList>
    </citation>
    <scope>NUCLEOTIDE SEQUENCE [LARGE SCALE GENOMIC DNA]</scope>
    <source>
        <strain evidence="2 3">CCAP 1403/13f</strain>
    </source>
</reference>
<gene>
    <name evidence="2" type="ORF">HGD76_23735</name>
</gene>
<feature type="domain" description="Glycosyltransferase 2-like" evidence="1">
    <location>
        <begin position="7"/>
        <end position="137"/>
    </location>
</feature>
<dbReference type="Proteomes" id="UP000502433">
    <property type="component" value="Chromosome"/>
</dbReference>
<proteinExistence type="predicted"/>
<dbReference type="SUPFAM" id="SSF53448">
    <property type="entry name" value="Nucleotide-diphospho-sugar transferases"/>
    <property type="match status" value="1"/>
</dbReference>
<dbReference type="InterPro" id="IPR001173">
    <property type="entry name" value="Glyco_trans_2-like"/>
</dbReference>